<reference evidence="3" key="1">
    <citation type="submission" date="2017-02" db="UniProtKB">
        <authorList>
            <consortium name="WormBaseParasite"/>
        </authorList>
    </citation>
    <scope>IDENTIFICATION</scope>
</reference>
<dbReference type="EMBL" id="UYYA01005940">
    <property type="protein sequence ID" value="VDM64956.1"/>
    <property type="molecule type" value="Genomic_DNA"/>
</dbReference>
<accession>A0A0R3Q2S2</accession>
<dbReference type="OrthoDB" id="410104at2759"/>
<dbReference type="Proteomes" id="UP000267027">
    <property type="component" value="Unassembled WGS sequence"/>
</dbReference>
<organism evidence="3">
    <name type="scientific">Angiostrongylus costaricensis</name>
    <name type="common">Nematode worm</name>
    <dbReference type="NCBI Taxonomy" id="334426"/>
    <lineage>
        <taxon>Eukaryota</taxon>
        <taxon>Metazoa</taxon>
        <taxon>Ecdysozoa</taxon>
        <taxon>Nematoda</taxon>
        <taxon>Chromadorea</taxon>
        <taxon>Rhabditida</taxon>
        <taxon>Rhabditina</taxon>
        <taxon>Rhabditomorpha</taxon>
        <taxon>Strongyloidea</taxon>
        <taxon>Metastrongylidae</taxon>
        <taxon>Angiostrongylus</taxon>
    </lineage>
</organism>
<dbReference type="AlphaFoldDB" id="A0A0R3Q2S2"/>
<evidence type="ECO:0000313" key="3">
    <source>
        <dbReference type="WBParaSite" id="ACOC_0001337001-mRNA-1"/>
    </source>
</evidence>
<name>A0A0R3Q2S2_ANGCS</name>
<protein>
    <submittedName>
        <fullName evidence="3">HTH_Tnp_Tc3_2 domain-containing protein</fullName>
    </submittedName>
</protein>
<reference evidence="1 2" key="2">
    <citation type="submission" date="2018-11" db="EMBL/GenBank/DDBJ databases">
        <authorList>
            <consortium name="Pathogen Informatics"/>
        </authorList>
    </citation>
    <scope>NUCLEOTIDE SEQUENCE [LARGE SCALE GENOMIC DNA]</scope>
    <source>
        <strain evidence="1 2">Costa Rica</strain>
    </source>
</reference>
<proteinExistence type="predicted"/>
<sequence>MGELCDIGNYRQICLVYFVYQLFTPVTLNGIGQTLDEGLPYGSSNGTPGESRVTTQQTMILRDLYKNFTKNISPSHKGININVKRVSVHTYRRIKGTRSMRLEPSHMHEATPPLNKVTIAAPSNDWKQMTEPHKTWG</sequence>
<dbReference type="WBParaSite" id="ACOC_0001337001-mRNA-1">
    <property type="protein sequence ID" value="ACOC_0001337001-mRNA-1"/>
    <property type="gene ID" value="ACOC_0001337001"/>
</dbReference>
<evidence type="ECO:0000313" key="2">
    <source>
        <dbReference type="Proteomes" id="UP000267027"/>
    </source>
</evidence>
<evidence type="ECO:0000313" key="1">
    <source>
        <dbReference type="EMBL" id="VDM64956.1"/>
    </source>
</evidence>
<gene>
    <name evidence="1" type="ORF">ACOC_LOCUS13371</name>
</gene>
<keyword evidence="2" id="KW-1185">Reference proteome</keyword>